<reference evidence="8" key="1">
    <citation type="submission" date="2021-11" db="EMBL/GenBank/DDBJ databases">
        <authorList>
            <consortium name="Genoscope - CEA"/>
            <person name="William W."/>
        </authorList>
    </citation>
    <scope>NUCLEOTIDE SEQUENCE</scope>
</reference>
<organism evidence="8 9">
    <name type="scientific">Pelagomonas calceolata</name>
    <dbReference type="NCBI Taxonomy" id="35677"/>
    <lineage>
        <taxon>Eukaryota</taxon>
        <taxon>Sar</taxon>
        <taxon>Stramenopiles</taxon>
        <taxon>Ochrophyta</taxon>
        <taxon>Pelagophyceae</taxon>
        <taxon>Pelagomonadales</taxon>
        <taxon>Pelagomonadaceae</taxon>
        <taxon>Pelagomonas</taxon>
    </lineage>
</organism>
<dbReference type="InterPro" id="IPR045054">
    <property type="entry name" value="P4HA-like"/>
</dbReference>
<sequence>MGKKQRTGTAPPRSGAWLANAPPKPVKLPAFLPILPPTDEYFPISEQAEQPPSTLDATGAVRVHDAVGPCVVTASNALTAEECYAWIAFGEMATMPPKPGPDGRWAPGDEPPQRPGFKDIQSKRTAGTAERFHGRLSLRDDAAAEAIFRRIRPLLPDTLYGKKPVACNPNLRLYRYSEGQRFGRHVDGAEILPRGRTEFTVLLYLSACEGGATTFFRDHEKPDVLFAFPPTDGAVLLHAHGQRCLTHAGAPVTGGVKYLLRTDVVYQ</sequence>
<dbReference type="InterPro" id="IPR006620">
    <property type="entry name" value="Pro_4_hyd_alph"/>
</dbReference>
<evidence type="ECO:0000256" key="6">
    <source>
        <dbReference type="SAM" id="MobiDB-lite"/>
    </source>
</evidence>
<proteinExistence type="predicted"/>
<dbReference type="Gene3D" id="2.60.120.620">
    <property type="entry name" value="q2cbj1_9rhob like domain"/>
    <property type="match status" value="1"/>
</dbReference>
<dbReference type="Proteomes" id="UP000789595">
    <property type="component" value="Unassembled WGS sequence"/>
</dbReference>
<evidence type="ECO:0000313" key="9">
    <source>
        <dbReference type="Proteomes" id="UP000789595"/>
    </source>
</evidence>
<feature type="region of interest" description="Disordered" evidence="6">
    <location>
        <begin position="96"/>
        <end position="125"/>
    </location>
</feature>
<dbReference type="AlphaFoldDB" id="A0A8J2X187"/>
<evidence type="ECO:0000256" key="1">
    <source>
        <dbReference type="ARBA" id="ARBA00001961"/>
    </source>
</evidence>
<evidence type="ECO:0000259" key="7">
    <source>
        <dbReference type="PROSITE" id="PS51471"/>
    </source>
</evidence>
<comment type="cofactor">
    <cofactor evidence="1">
        <name>L-ascorbate</name>
        <dbReference type="ChEBI" id="CHEBI:38290"/>
    </cofactor>
</comment>
<dbReference type="PANTHER" id="PTHR10869">
    <property type="entry name" value="PROLYL 4-HYDROXYLASE ALPHA SUBUNIT"/>
    <property type="match status" value="1"/>
</dbReference>
<feature type="domain" description="Fe2OG dioxygenase" evidence="7">
    <location>
        <begin position="163"/>
        <end position="266"/>
    </location>
</feature>
<keyword evidence="2" id="KW-0479">Metal-binding</keyword>
<evidence type="ECO:0000313" key="8">
    <source>
        <dbReference type="EMBL" id="CAH0376759.1"/>
    </source>
</evidence>
<evidence type="ECO:0000256" key="3">
    <source>
        <dbReference type="ARBA" id="ARBA00022964"/>
    </source>
</evidence>
<dbReference type="GO" id="GO:0031418">
    <property type="term" value="F:L-ascorbic acid binding"/>
    <property type="evidence" value="ECO:0007669"/>
    <property type="project" value="InterPro"/>
</dbReference>
<feature type="region of interest" description="Disordered" evidence="6">
    <location>
        <begin position="1"/>
        <end position="22"/>
    </location>
</feature>
<dbReference type="PANTHER" id="PTHR10869:SF236">
    <property type="entry name" value="PROLYL 4-HYDROXYLASE ALPHA SUBUNIT DOMAIN-CONTAINING PROTEIN"/>
    <property type="match status" value="1"/>
</dbReference>
<evidence type="ECO:0000256" key="2">
    <source>
        <dbReference type="ARBA" id="ARBA00022723"/>
    </source>
</evidence>
<dbReference type="InterPro" id="IPR005123">
    <property type="entry name" value="Oxoglu/Fe-dep_dioxygenase_dom"/>
</dbReference>
<keyword evidence="3" id="KW-0223">Dioxygenase</keyword>
<keyword evidence="4" id="KW-0560">Oxidoreductase</keyword>
<dbReference type="OrthoDB" id="69177at2759"/>
<evidence type="ECO:0000256" key="5">
    <source>
        <dbReference type="ARBA" id="ARBA00023004"/>
    </source>
</evidence>
<accession>A0A8J2X187</accession>
<dbReference type="GO" id="GO:0005506">
    <property type="term" value="F:iron ion binding"/>
    <property type="evidence" value="ECO:0007669"/>
    <property type="project" value="InterPro"/>
</dbReference>
<name>A0A8J2X187_9STRA</name>
<dbReference type="Pfam" id="PF13640">
    <property type="entry name" value="2OG-FeII_Oxy_3"/>
    <property type="match status" value="1"/>
</dbReference>
<evidence type="ECO:0000256" key="4">
    <source>
        <dbReference type="ARBA" id="ARBA00023002"/>
    </source>
</evidence>
<dbReference type="EMBL" id="CAKKNE010000005">
    <property type="protein sequence ID" value="CAH0376759.1"/>
    <property type="molecule type" value="Genomic_DNA"/>
</dbReference>
<dbReference type="GO" id="GO:0004656">
    <property type="term" value="F:procollagen-proline 4-dioxygenase activity"/>
    <property type="evidence" value="ECO:0007669"/>
    <property type="project" value="TreeGrafter"/>
</dbReference>
<gene>
    <name evidence="8" type="ORF">PECAL_5P13540</name>
</gene>
<dbReference type="PROSITE" id="PS51471">
    <property type="entry name" value="FE2OG_OXY"/>
    <property type="match status" value="1"/>
</dbReference>
<dbReference type="GO" id="GO:0005783">
    <property type="term" value="C:endoplasmic reticulum"/>
    <property type="evidence" value="ECO:0007669"/>
    <property type="project" value="TreeGrafter"/>
</dbReference>
<keyword evidence="9" id="KW-1185">Reference proteome</keyword>
<dbReference type="SMART" id="SM00702">
    <property type="entry name" value="P4Hc"/>
    <property type="match status" value="1"/>
</dbReference>
<protein>
    <recommendedName>
        <fullName evidence="7">Fe2OG dioxygenase domain-containing protein</fullName>
    </recommendedName>
</protein>
<comment type="caution">
    <text evidence="8">The sequence shown here is derived from an EMBL/GenBank/DDBJ whole genome shotgun (WGS) entry which is preliminary data.</text>
</comment>
<dbReference type="InterPro" id="IPR044862">
    <property type="entry name" value="Pro_4_hyd_alph_FE2OG_OXY"/>
</dbReference>
<keyword evidence="5" id="KW-0408">Iron</keyword>